<proteinExistence type="predicted"/>
<dbReference type="GO" id="GO:0006508">
    <property type="term" value="P:proteolysis"/>
    <property type="evidence" value="ECO:0007669"/>
    <property type="project" value="InterPro"/>
</dbReference>
<gene>
    <name evidence="3" type="ORF">KDI_49190</name>
</gene>
<dbReference type="GO" id="GO:0008236">
    <property type="term" value="F:serine-type peptidase activity"/>
    <property type="evidence" value="ECO:0007669"/>
    <property type="project" value="InterPro"/>
</dbReference>
<evidence type="ECO:0000259" key="2">
    <source>
        <dbReference type="Pfam" id="PF00326"/>
    </source>
</evidence>
<organism evidence="3 4">
    <name type="scientific">Dictyobacter arantiisoli</name>
    <dbReference type="NCBI Taxonomy" id="2014874"/>
    <lineage>
        <taxon>Bacteria</taxon>
        <taxon>Bacillati</taxon>
        <taxon>Chloroflexota</taxon>
        <taxon>Ktedonobacteria</taxon>
        <taxon>Ktedonobacterales</taxon>
        <taxon>Dictyobacteraceae</taxon>
        <taxon>Dictyobacter</taxon>
    </lineage>
</organism>
<evidence type="ECO:0000313" key="3">
    <source>
        <dbReference type="EMBL" id="GCF11355.1"/>
    </source>
</evidence>
<dbReference type="OrthoDB" id="9776685at2"/>
<evidence type="ECO:0000313" key="4">
    <source>
        <dbReference type="Proteomes" id="UP000322530"/>
    </source>
</evidence>
<dbReference type="InterPro" id="IPR001375">
    <property type="entry name" value="Peptidase_S9_cat"/>
</dbReference>
<dbReference type="SUPFAM" id="SSF53474">
    <property type="entry name" value="alpha/beta-Hydrolases"/>
    <property type="match status" value="1"/>
</dbReference>
<reference evidence="3 4" key="1">
    <citation type="submission" date="2019-01" db="EMBL/GenBank/DDBJ databases">
        <title>Draft genome sequence of Dictyobacter sp. Uno17.</title>
        <authorList>
            <person name="Wang C.M."/>
            <person name="Zheng Y."/>
            <person name="Sakai Y."/>
            <person name="Abe K."/>
            <person name="Yokota A."/>
            <person name="Yabe S."/>
        </authorList>
    </citation>
    <scope>NUCLEOTIDE SEQUENCE [LARGE SCALE GENOMIC DNA]</scope>
    <source>
        <strain evidence="3 4">Uno17</strain>
    </source>
</reference>
<name>A0A5A5TJD5_9CHLR</name>
<feature type="domain" description="Peptidase S9 prolyl oligopeptidase catalytic" evidence="2">
    <location>
        <begin position="143"/>
        <end position="315"/>
    </location>
</feature>
<keyword evidence="3" id="KW-0378">Hydrolase</keyword>
<keyword evidence="1" id="KW-1133">Transmembrane helix</keyword>
<keyword evidence="1" id="KW-0812">Transmembrane</keyword>
<dbReference type="PANTHER" id="PTHR43358:SF4">
    <property type="entry name" value="ALPHA_BETA HYDROLASE FOLD-1 DOMAIN-CONTAINING PROTEIN"/>
    <property type="match status" value="1"/>
</dbReference>
<keyword evidence="4" id="KW-1185">Reference proteome</keyword>
<dbReference type="AlphaFoldDB" id="A0A5A5TJD5"/>
<sequence length="341" mass="37607">MFKFANVRHPRPSLKRLLWGSLGTGAGVVVGAAAGIIGVGLYIVDTLTRPKHLAAFALYTFSPFELGLPAEDVSFPSLHNDHVVNGWYIPHAEATSTIIVSPGYRSTKTDVLGLCALLWKAGHNILVFEYYGHGTVVGMPVTLGYREINDFLGAVAYARKRSPEARLGVVGYSMGAAVSIMGTARSPEIQALVADSAFATHRSVVEYAVSRTLHLPFVIFDWATDLILWWRAGYHFNQVEPLRDIGRITPRPIMLIHGMKDSIVDPHDAALLYKAAGEPKELWLAPDVEHCGVYFSDRAEYVRLLTEFFDLYLKKSPPVQVEITSNELTDSIHNGSYPLIS</sequence>
<protein>
    <submittedName>
        <fullName evidence="3">Alpha/beta hydrolase</fullName>
    </submittedName>
</protein>
<evidence type="ECO:0000256" key="1">
    <source>
        <dbReference type="SAM" id="Phobius"/>
    </source>
</evidence>
<dbReference type="RefSeq" id="WP_149404184.1">
    <property type="nucleotide sequence ID" value="NZ_BIXY01000106.1"/>
</dbReference>
<accession>A0A5A5TJD5</accession>
<dbReference type="PANTHER" id="PTHR43358">
    <property type="entry name" value="ALPHA/BETA-HYDROLASE"/>
    <property type="match status" value="1"/>
</dbReference>
<dbReference type="Proteomes" id="UP000322530">
    <property type="component" value="Unassembled WGS sequence"/>
</dbReference>
<dbReference type="EMBL" id="BIXY01000106">
    <property type="protein sequence ID" value="GCF11355.1"/>
    <property type="molecule type" value="Genomic_DNA"/>
</dbReference>
<keyword evidence="1" id="KW-0472">Membrane</keyword>
<dbReference type="InterPro" id="IPR052920">
    <property type="entry name" value="DNA-binding_regulatory"/>
</dbReference>
<feature type="transmembrane region" description="Helical" evidence="1">
    <location>
        <begin position="21"/>
        <end position="44"/>
    </location>
</feature>
<dbReference type="InterPro" id="IPR029058">
    <property type="entry name" value="AB_hydrolase_fold"/>
</dbReference>
<comment type="caution">
    <text evidence="3">The sequence shown here is derived from an EMBL/GenBank/DDBJ whole genome shotgun (WGS) entry which is preliminary data.</text>
</comment>
<dbReference type="Gene3D" id="3.40.50.1820">
    <property type="entry name" value="alpha/beta hydrolase"/>
    <property type="match status" value="1"/>
</dbReference>
<dbReference type="Pfam" id="PF00326">
    <property type="entry name" value="Peptidase_S9"/>
    <property type="match status" value="1"/>
</dbReference>